<dbReference type="InterPro" id="IPR000644">
    <property type="entry name" value="CBS_dom"/>
</dbReference>
<dbReference type="AlphaFoldDB" id="A0A7H0EWE2"/>
<evidence type="ECO:0000256" key="6">
    <source>
        <dbReference type="ARBA" id="ARBA00022989"/>
    </source>
</evidence>
<dbReference type="InterPro" id="IPR016169">
    <property type="entry name" value="FAD-bd_PCMH_sub2"/>
</dbReference>
<dbReference type="Gene3D" id="3.10.580.10">
    <property type="entry name" value="CBS-domain"/>
    <property type="match status" value="1"/>
</dbReference>
<proteinExistence type="inferred from homology"/>
<feature type="transmembrane region" description="Helical" evidence="11">
    <location>
        <begin position="12"/>
        <end position="37"/>
    </location>
</feature>
<dbReference type="InterPro" id="IPR051676">
    <property type="entry name" value="UPF0053_domain"/>
</dbReference>
<feature type="domain" description="CBS" evidence="12">
    <location>
        <begin position="238"/>
        <end position="299"/>
    </location>
</feature>
<keyword evidence="6 10" id="KW-1133">Transmembrane helix</keyword>
<keyword evidence="4 10" id="KW-0812">Transmembrane</keyword>
<dbReference type="InterPro" id="IPR036318">
    <property type="entry name" value="FAD-bd_PCMH-like_sf"/>
</dbReference>
<evidence type="ECO:0000256" key="3">
    <source>
        <dbReference type="ARBA" id="ARBA00022475"/>
    </source>
</evidence>
<evidence type="ECO:0000313" key="15">
    <source>
        <dbReference type="Proteomes" id="UP000516013"/>
    </source>
</evidence>
<protein>
    <submittedName>
        <fullName evidence="14">HlyC/CorC family transporter</fullName>
    </submittedName>
</protein>
<evidence type="ECO:0000256" key="2">
    <source>
        <dbReference type="ARBA" id="ARBA00006337"/>
    </source>
</evidence>
<dbReference type="SMART" id="SM01091">
    <property type="entry name" value="CorC_HlyC"/>
    <property type="match status" value="1"/>
</dbReference>
<feature type="domain" description="CBS" evidence="12">
    <location>
        <begin position="302"/>
        <end position="363"/>
    </location>
</feature>
<dbReference type="SUPFAM" id="SSF54631">
    <property type="entry name" value="CBS-domain pair"/>
    <property type="match status" value="1"/>
</dbReference>
<dbReference type="GO" id="GO:0005886">
    <property type="term" value="C:plasma membrane"/>
    <property type="evidence" value="ECO:0007669"/>
    <property type="project" value="UniProtKB-SubCell"/>
</dbReference>
<dbReference type="EMBL" id="CP060822">
    <property type="protein sequence ID" value="QNP28108.1"/>
    <property type="molecule type" value="Genomic_DNA"/>
</dbReference>
<evidence type="ECO:0000256" key="4">
    <source>
        <dbReference type="ARBA" id="ARBA00022692"/>
    </source>
</evidence>
<dbReference type="InterPro" id="IPR044751">
    <property type="entry name" value="Ion_transp-like_CBS"/>
</dbReference>
<comment type="similarity">
    <text evidence="2">Belongs to the UPF0053 family.</text>
</comment>
<dbReference type="RefSeq" id="WP_187705027.1">
    <property type="nucleotide sequence ID" value="NZ_CP060822.1"/>
</dbReference>
<name>A0A7H0EWE2_9CYAN</name>
<evidence type="ECO:0000256" key="11">
    <source>
        <dbReference type="SAM" id="Phobius"/>
    </source>
</evidence>
<gene>
    <name evidence="14" type="ORF">IAR63_09050</name>
</gene>
<feature type="transmembrane region" description="Helical" evidence="11">
    <location>
        <begin position="115"/>
        <end position="139"/>
    </location>
</feature>
<dbReference type="InterPro" id="IPR002550">
    <property type="entry name" value="CNNM"/>
</dbReference>
<evidence type="ECO:0000256" key="9">
    <source>
        <dbReference type="PROSITE-ProRule" id="PRU00703"/>
    </source>
</evidence>
<evidence type="ECO:0000259" key="13">
    <source>
        <dbReference type="PROSITE" id="PS51846"/>
    </source>
</evidence>
<keyword evidence="7 9" id="KW-0129">CBS domain</keyword>
<dbReference type="CDD" id="cd04590">
    <property type="entry name" value="CBS_pair_CorC_HlyC_assoc"/>
    <property type="match status" value="1"/>
</dbReference>
<dbReference type="GO" id="GO:0050660">
    <property type="term" value="F:flavin adenine dinucleotide binding"/>
    <property type="evidence" value="ECO:0007669"/>
    <property type="project" value="InterPro"/>
</dbReference>
<evidence type="ECO:0000256" key="5">
    <source>
        <dbReference type="ARBA" id="ARBA00022737"/>
    </source>
</evidence>
<evidence type="ECO:0000256" key="7">
    <source>
        <dbReference type="ARBA" id="ARBA00023122"/>
    </source>
</evidence>
<keyword evidence="15" id="KW-1185">Reference proteome</keyword>
<comment type="subcellular location">
    <subcellularLocation>
        <location evidence="1">Cell membrane</location>
        <topology evidence="1">Multi-pass membrane protein</topology>
    </subcellularLocation>
</comment>
<evidence type="ECO:0000256" key="10">
    <source>
        <dbReference type="PROSITE-ProRule" id="PRU01193"/>
    </source>
</evidence>
<keyword evidence="3" id="KW-1003">Cell membrane</keyword>
<dbReference type="InterPro" id="IPR005170">
    <property type="entry name" value="Transptr-assoc_dom"/>
</dbReference>
<organism evidence="14 15">
    <name type="scientific">Cylindrospermopsis curvispora GIHE-G1</name>
    <dbReference type="NCBI Taxonomy" id="2666332"/>
    <lineage>
        <taxon>Bacteria</taxon>
        <taxon>Bacillati</taxon>
        <taxon>Cyanobacteriota</taxon>
        <taxon>Cyanophyceae</taxon>
        <taxon>Nostocales</taxon>
        <taxon>Aphanizomenonaceae</taxon>
        <taxon>Cylindrospermopsis</taxon>
    </lineage>
</organism>
<dbReference type="PANTHER" id="PTHR43099">
    <property type="entry name" value="UPF0053 PROTEIN YRKA"/>
    <property type="match status" value="1"/>
</dbReference>
<evidence type="ECO:0000313" key="14">
    <source>
        <dbReference type="EMBL" id="QNP28108.1"/>
    </source>
</evidence>
<dbReference type="InterPro" id="IPR046342">
    <property type="entry name" value="CBS_dom_sf"/>
</dbReference>
<evidence type="ECO:0000256" key="1">
    <source>
        <dbReference type="ARBA" id="ARBA00004651"/>
    </source>
</evidence>
<evidence type="ECO:0000259" key="12">
    <source>
        <dbReference type="PROSITE" id="PS51371"/>
    </source>
</evidence>
<dbReference type="Gene3D" id="3.30.465.10">
    <property type="match status" value="1"/>
</dbReference>
<dbReference type="Pfam" id="PF01595">
    <property type="entry name" value="CNNM"/>
    <property type="match status" value="1"/>
</dbReference>
<evidence type="ECO:0000256" key="8">
    <source>
        <dbReference type="ARBA" id="ARBA00023136"/>
    </source>
</evidence>
<dbReference type="Pfam" id="PF03471">
    <property type="entry name" value="CorC_HlyC"/>
    <property type="match status" value="1"/>
</dbReference>
<dbReference type="PROSITE" id="PS51846">
    <property type="entry name" value="CNNM"/>
    <property type="match status" value="1"/>
</dbReference>
<keyword evidence="5" id="KW-0677">Repeat</keyword>
<dbReference type="Proteomes" id="UP000516013">
    <property type="component" value="Chromosome"/>
</dbReference>
<dbReference type="Pfam" id="PF00571">
    <property type="entry name" value="CBS"/>
    <property type="match status" value="2"/>
</dbReference>
<feature type="domain" description="CNNM transmembrane" evidence="13">
    <location>
        <begin position="8"/>
        <end position="219"/>
    </location>
</feature>
<dbReference type="PANTHER" id="PTHR43099:SF2">
    <property type="entry name" value="UPF0053 PROTEIN YRKA"/>
    <property type="match status" value="1"/>
</dbReference>
<sequence>MITFPQLIWTDIGLKLLSILILITINAFFVAAEFAMVTVRRTRIHQLVQSGDAPAIAVEMLQRSIDRLLSTAQLGITLSSLALGWIGESSIVPLIEAWLQSLSLPGNLGNVSNVVAHSLSIPLTFFLIAYLQIVLGELFPKSVAMMYSEKFARLLGPSVKAIVRFFSPVIWILNQSTRHLLKLFGVEYTGQSWRPPVTPEELQLIISTERESTGLELAERELLNNVFEFGEITTQSVMIPRTNIISLPEDASFQKLLEEITSSGYSRYPLIGESLDDIRGIIYFQDLATPLSLGKMNPETKVSPWMRSPRFVPEQTLVSELLSMMQREKSTMVIVVDEFGATAGMITIGDVIEEIIGHAGNSLANEGVAIQRLERQSFLVQAQTNLEELNRFLKIDLPLAREYQTLGGFLLYQLQRIPSKGEIYVYKNLQFTVVSVNGPRLHQIEITTKSPKSNESSRS</sequence>
<dbReference type="PROSITE" id="PS51371">
    <property type="entry name" value="CBS"/>
    <property type="match status" value="2"/>
</dbReference>
<dbReference type="KEGG" id="ccur:IAR63_09050"/>
<dbReference type="SUPFAM" id="SSF56176">
    <property type="entry name" value="FAD-binding/transporter-associated domain-like"/>
    <property type="match status" value="1"/>
</dbReference>
<accession>A0A7H0EWE2</accession>
<reference evidence="14 15" key="1">
    <citation type="submission" date="2020-08" db="EMBL/GenBank/DDBJ databases">
        <title>Complete genome sequence of Raphidiopsis curvispora isolated from drinking water reservoir in South Korea.</title>
        <authorList>
            <person name="Jeong J."/>
        </authorList>
    </citation>
    <scope>NUCLEOTIDE SEQUENCE [LARGE SCALE GENOMIC DNA]</scope>
    <source>
        <strain evidence="14 15">GIHE-G1</strain>
    </source>
</reference>
<keyword evidence="8 10" id="KW-0472">Membrane</keyword>